<dbReference type="AlphaFoldDB" id="A0A8H6MLP4"/>
<reference evidence="3 4" key="1">
    <citation type="journal article" date="2020" name="Phytopathology">
        <title>Genome Sequence Resources of Colletotrichum truncatum, C. plurivorum, C. musicola, and C. sojae: Four Species Pathogenic to Soybean (Glycine max).</title>
        <authorList>
            <person name="Rogerio F."/>
            <person name="Boufleur T.R."/>
            <person name="Ciampi-Guillardi M."/>
            <person name="Sukno S.A."/>
            <person name="Thon M.R."/>
            <person name="Massola Junior N.S."/>
            <person name="Baroncelli R."/>
        </authorList>
    </citation>
    <scope>NUCLEOTIDE SEQUENCE [LARGE SCALE GENOMIC DNA]</scope>
    <source>
        <strain evidence="3 4">LFN0009</strain>
    </source>
</reference>
<dbReference type="CDD" id="cd02883">
    <property type="entry name" value="NUDIX_Hydrolase"/>
    <property type="match status" value="1"/>
</dbReference>
<dbReference type="PROSITE" id="PS51462">
    <property type="entry name" value="NUDIX"/>
    <property type="match status" value="1"/>
</dbReference>
<dbReference type="Gene3D" id="3.90.79.10">
    <property type="entry name" value="Nucleoside Triphosphate Pyrophosphohydrolase"/>
    <property type="match status" value="1"/>
</dbReference>
<proteinExistence type="predicted"/>
<protein>
    <submittedName>
        <fullName evidence="3">Nudix domain protein</fullName>
    </submittedName>
</protein>
<dbReference type="InterPro" id="IPR000086">
    <property type="entry name" value="NUDIX_hydrolase_dom"/>
</dbReference>
<comment type="caution">
    <text evidence="3">The sequence shown here is derived from an EMBL/GenBank/DDBJ whole genome shotgun (WGS) entry which is preliminary data.</text>
</comment>
<organism evidence="3 4">
    <name type="scientific">Colletotrichum sojae</name>
    <dbReference type="NCBI Taxonomy" id="2175907"/>
    <lineage>
        <taxon>Eukaryota</taxon>
        <taxon>Fungi</taxon>
        <taxon>Dikarya</taxon>
        <taxon>Ascomycota</taxon>
        <taxon>Pezizomycotina</taxon>
        <taxon>Sordariomycetes</taxon>
        <taxon>Hypocreomycetidae</taxon>
        <taxon>Glomerellales</taxon>
        <taxon>Glomerellaceae</taxon>
        <taxon>Colletotrichum</taxon>
        <taxon>Colletotrichum orchidearum species complex</taxon>
    </lineage>
</organism>
<dbReference type="InterPro" id="IPR015797">
    <property type="entry name" value="NUDIX_hydrolase-like_dom_sf"/>
</dbReference>
<keyword evidence="4" id="KW-1185">Reference proteome</keyword>
<evidence type="ECO:0000313" key="4">
    <source>
        <dbReference type="Proteomes" id="UP000652219"/>
    </source>
</evidence>
<accession>A0A8H6MLP4</accession>
<dbReference type="Proteomes" id="UP000652219">
    <property type="component" value="Unassembled WGS sequence"/>
</dbReference>
<evidence type="ECO:0000256" key="1">
    <source>
        <dbReference type="SAM" id="MobiDB-lite"/>
    </source>
</evidence>
<dbReference type="PANTHER" id="PTHR43736:SF1">
    <property type="entry name" value="DIHYDRONEOPTERIN TRIPHOSPHATE DIPHOSPHATASE"/>
    <property type="match status" value="1"/>
</dbReference>
<dbReference type="EMBL" id="WIGN01000369">
    <property type="protein sequence ID" value="KAF6796449.1"/>
    <property type="molecule type" value="Genomic_DNA"/>
</dbReference>
<name>A0A8H6MLP4_9PEZI</name>
<feature type="region of interest" description="Disordered" evidence="1">
    <location>
        <begin position="185"/>
        <end position="217"/>
    </location>
</feature>
<feature type="domain" description="Nudix hydrolase" evidence="2">
    <location>
        <begin position="85"/>
        <end position="275"/>
    </location>
</feature>
<dbReference type="Pfam" id="PF00293">
    <property type="entry name" value="NUDIX"/>
    <property type="match status" value="1"/>
</dbReference>
<dbReference type="PANTHER" id="PTHR43736">
    <property type="entry name" value="ADP-RIBOSE PYROPHOSPHATASE"/>
    <property type="match status" value="1"/>
</dbReference>
<feature type="compositionally biased region" description="Low complexity" evidence="1">
    <location>
        <begin position="190"/>
        <end position="199"/>
    </location>
</feature>
<dbReference type="SUPFAM" id="SSF55811">
    <property type="entry name" value="Nudix"/>
    <property type="match status" value="1"/>
</dbReference>
<evidence type="ECO:0000259" key="2">
    <source>
        <dbReference type="PROSITE" id="PS51462"/>
    </source>
</evidence>
<gene>
    <name evidence="3" type="ORF">CSOJ01_13173</name>
</gene>
<evidence type="ECO:0000313" key="3">
    <source>
        <dbReference type="EMBL" id="KAF6796449.1"/>
    </source>
</evidence>
<sequence length="286" mass="30620">MNPSRPRLRPLAVVVPFLSPTRPQKTRLFPSSLANLAAAATRHKSDMPPPPPNPPLSYTTAPRINPYLVPYHPLSATSDPSSLVTHRLAVGAAVLDLSASPPRLLVLQRSAAEKALPHRWELPGGAAEAVDGNLVASSARELWEETGLRAARVLGLVGSYQWSGFGPSLDAPAVPGDQALALPGGGVGIASANPNPSSSDAGVLSHGPGERSPQAAKGRDAWRKFTYLVEVEDAKDVVIDPEEHGAFAWATEEEVRADRSGDVEFEWTSEHQKRDILKAFEMAKKY</sequence>